<keyword evidence="2" id="KW-1185">Reference proteome</keyword>
<sequence length="91" mass="10744">MTERQEALLKLGKQMKEIIKLSETLTFKGHPVIDKWVSQVKKLIDEDFDLCLFNSFSSYEFAPHKSEVFDILTYLRRMLKKEGIFSEDLVK</sequence>
<reference evidence="2" key="1">
    <citation type="submission" date="2016-04" db="EMBL/GenBank/DDBJ databases">
        <authorList>
            <person name="Quiroz-Castaneda R.E."/>
            <person name="Martinez-Ocampo F."/>
        </authorList>
    </citation>
    <scope>NUCLEOTIDE SEQUENCE [LARGE SCALE GENOMIC DNA]</scope>
    <source>
        <strain evidence="2">INIFAP01</strain>
    </source>
</reference>
<dbReference type="EMBL" id="LWUJ01000015">
    <property type="protein sequence ID" value="OAL09762.1"/>
    <property type="molecule type" value="Genomic_DNA"/>
</dbReference>
<organism evidence="1 2">
    <name type="scientific">Candidatus Mycoplasma haematobovis</name>
    <dbReference type="NCBI Taxonomy" id="432608"/>
    <lineage>
        <taxon>Bacteria</taxon>
        <taxon>Bacillati</taxon>
        <taxon>Mycoplasmatota</taxon>
        <taxon>Mollicutes</taxon>
        <taxon>Mycoplasmataceae</taxon>
        <taxon>Mycoplasma</taxon>
    </lineage>
</organism>
<dbReference type="AlphaFoldDB" id="A0A1A9QB33"/>
<dbReference type="InterPro" id="IPR029063">
    <property type="entry name" value="SAM-dependent_MTases_sf"/>
</dbReference>
<dbReference type="RefSeq" id="WP_187150709.1">
    <property type="nucleotide sequence ID" value="NZ_LWUJ01000015.1"/>
</dbReference>
<dbReference type="STRING" id="432608.A6V39_05355"/>
<accession>A0A1A9QB33</accession>
<evidence type="ECO:0000313" key="2">
    <source>
        <dbReference type="Proteomes" id="UP000077623"/>
    </source>
</evidence>
<evidence type="ECO:0000313" key="1">
    <source>
        <dbReference type="EMBL" id="OAL09762.1"/>
    </source>
</evidence>
<dbReference type="Proteomes" id="UP000077623">
    <property type="component" value="Unassembled WGS sequence"/>
</dbReference>
<gene>
    <name evidence="1" type="ORF">A6V39_05355</name>
</gene>
<protein>
    <submittedName>
        <fullName evidence="1">Uncharacterized protein</fullName>
    </submittedName>
</protein>
<dbReference type="Gene3D" id="3.40.50.150">
    <property type="entry name" value="Vaccinia Virus protein VP39"/>
    <property type="match status" value="1"/>
</dbReference>
<comment type="caution">
    <text evidence="1">The sequence shown here is derived from an EMBL/GenBank/DDBJ whole genome shotgun (WGS) entry which is preliminary data.</text>
</comment>
<proteinExistence type="predicted"/>
<name>A0A1A9QB33_9MOLU</name>